<evidence type="ECO:0000313" key="1">
    <source>
        <dbReference type="EMBL" id="MZQ82261.1"/>
    </source>
</evidence>
<proteinExistence type="predicted"/>
<accession>A0A6L8UYA0</accession>
<dbReference type="AlphaFoldDB" id="A0A6L8UYA0"/>
<organism evidence="1 2">
    <name type="scientific">Paenibacillus silvestris</name>
    <dbReference type="NCBI Taxonomy" id="2606219"/>
    <lineage>
        <taxon>Bacteria</taxon>
        <taxon>Bacillati</taxon>
        <taxon>Bacillota</taxon>
        <taxon>Bacilli</taxon>
        <taxon>Bacillales</taxon>
        <taxon>Paenibacillaceae</taxon>
        <taxon>Paenibacillus</taxon>
    </lineage>
</organism>
<evidence type="ECO:0000313" key="2">
    <source>
        <dbReference type="Proteomes" id="UP000481087"/>
    </source>
</evidence>
<sequence>MLALKTSCEREEVYQTLCDMGLDQIARWIMVLPEDRWEGMFLSTWPTLAKKCGYNR</sequence>
<keyword evidence="2" id="KW-1185">Reference proteome</keyword>
<gene>
    <name evidence="1" type="ORF">GQF01_08940</name>
</gene>
<dbReference type="RefSeq" id="WP_161406503.1">
    <property type="nucleotide sequence ID" value="NZ_WTUZ01000011.1"/>
</dbReference>
<comment type="caution">
    <text evidence="1">The sequence shown here is derived from an EMBL/GenBank/DDBJ whole genome shotgun (WGS) entry which is preliminary data.</text>
</comment>
<protein>
    <submittedName>
        <fullName evidence="1">Uncharacterized protein</fullName>
    </submittedName>
</protein>
<dbReference type="Proteomes" id="UP000481087">
    <property type="component" value="Unassembled WGS sequence"/>
</dbReference>
<reference evidence="1 2" key="1">
    <citation type="submission" date="2019-12" db="EMBL/GenBank/DDBJ databases">
        <title>Paenibacillus sp. nov. sp. isolated from soil.</title>
        <authorList>
            <person name="Kim J."/>
            <person name="Jeong S.E."/>
            <person name="Jung H.S."/>
            <person name="Jeon C.O."/>
        </authorList>
    </citation>
    <scope>NUCLEOTIDE SEQUENCE [LARGE SCALE GENOMIC DNA]</scope>
    <source>
        <strain evidence="1 2">5J-6</strain>
    </source>
</reference>
<dbReference type="EMBL" id="WTUZ01000011">
    <property type="protein sequence ID" value="MZQ82261.1"/>
    <property type="molecule type" value="Genomic_DNA"/>
</dbReference>
<name>A0A6L8UYA0_9BACL</name>